<organism evidence="2 3">
    <name type="scientific">Candida albicans</name>
    <name type="common">Yeast</name>
    <dbReference type="NCBI Taxonomy" id="5476"/>
    <lineage>
        <taxon>Eukaryota</taxon>
        <taxon>Fungi</taxon>
        <taxon>Dikarya</taxon>
        <taxon>Ascomycota</taxon>
        <taxon>Saccharomycotina</taxon>
        <taxon>Pichiomycetes</taxon>
        <taxon>Debaryomycetaceae</taxon>
        <taxon>Candida/Lodderomyces clade</taxon>
        <taxon>Candida</taxon>
    </lineage>
</organism>
<feature type="region of interest" description="Disordered" evidence="1">
    <location>
        <begin position="669"/>
        <end position="708"/>
    </location>
</feature>
<name>A0A8H6BRI9_CANAX</name>
<dbReference type="AlphaFoldDB" id="A0A8H6BRI9"/>
<accession>A0A8H6BRI9</accession>
<proteinExistence type="predicted"/>
<evidence type="ECO:0000313" key="2">
    <source>
        <dbReference type="EMBL" id="KAF6061106.1"/>
    </source>
</evidence>
<dbReference type="Gene3D" id="3.80.10.10">
    <property type="entry name" value="Ribonuclease Inhibitor"/>
    <property type="match status" value="2"/>
</dbReference>
<dbReference type="EMBL" id="JABWAD010000066">
    <property type="protein sequence ID" value="KAF6061106.1"/>
    <property type="molecule type" value="Genomic_DNA"/>
</dbReference>
<evidence type="ECO:0000313" key="3">
    <source>
        <dbReference type="Proteomes" id="UP000536275"/>
    </source>
</evidence>
<dbReference type="InterPro" id="IPR032675">
    <property type="entry name" value="LRR_dom_sf"/>
</dbReference>
<feature type="compositionally biased region" description="Acidic residues" evidence="1">
    <location>
        <begin position="696"/>
        <end position="705"/>
    </location>
</feature>
<evidence type="ECO:0000256" key="1">
    <source>
        <dbReference type="SAM" id="MobiDB-lite"/>
    </source>
</evidence>
<gene>
    <name evidence="2" type="ORF">FOB64_006547</name>
</gene>
<sequence length="727" mass="83185">MVQPESKALITNENPNKDHYVINYLTTDVDLFQEVANLPSEITAIIIGYLPKCILPQLLYFQPIQKEVAFIILLDVNITERKRHKGSETPHVGYSECDCNRFKIELNNLKKGIAQWNVYPRAIHMDDKFVFRDVLDTFPRLLKETSSINGTLSQCEGIKAEALLNLFFNTNLRFASMQLNGLWDPATLPSVATSIRLFHTTLNSYVIPGVKKLDMEMYSNTRESQTYTFSPDLEDLRIDFNFIIQVTLTPNLRKLYITTSLDSANFVSPELVKLEYLQLELPQIESFEETGIVAPNLKTLILTNCAKLSDFRNLEQFQNLKYFFLTNCGYPFGLFKEDSFPMLERFQYDGNGFLDPENFKTPLLTFPPNLNELSIKCRDFINIDLSTLMLPPTLTRLTLLDLSFNDGYFHLGENLQYVHIETSTLRFNSSFKIPHLAGELILEADYLTFDSPEFMYHLPNSLTRLQLIANKKGKMSPFIRKIKWPLELGDFAFKNFSIDYHTLELLNLKESILEVIYIRGGNIKKLNVDLFPVSVKNLTLMEMGIHELPASFKRLNNLRQLSLMGNQLRNVNSVRLPVSSLEVLNVRQCNLRLISPFLVSMFEESNKSAKLSIRATGNLNVNVIDVRIAMKAIKGLSLELNKFDETLREISNNSSRLSCIYGIFDPYSDEAESSGTSEIVPDYDSDDLYNGSVFTPDEDYSDEDDYSRRPNVIVEALGLISDDESDS</sequence>
<dbReference type="SUPFAM" id="SSF52047">
    <property type="entry name" value="RNI-like"/>
    <property type="match status" value="1"/>
</dbReference>
<dbReference type="Proteomes" id="UP000536275">
    <property type="component" value="Unassembled WGS sequence"/>
</dbReference>
<protein>
    <recommendedName>
        <fullName evidence="4">L domain-like protein</fullName>
    </recommendedName>
</protein>
<comment type="caution">
    <text evidence="2">The sequence shown here is derived from an EMBL/GenBank/DDBJ whole genome shotgun (WGS) entry which is preliminary data.</text>
</comment>
<reference evidence="2 3" key="1">
    <citation type="submission" date="2020-03" db="EMBL/GenBank/DDBJ databases">
        <title>FDA dAtabase for Regulatory Grade micrObial Sequences (FDA-ARGOS): Supporting development and validation of Infectious Disease Dx tests.</title>
        <authorList>
            <person name="Campos J."/>
            <person name="Goldberg B."/>
            <person name="Tallon L."/>
            <person name="Sadzewicz L."/>
            <person name="Vavikolanu K."/>
            <person name="Mehta A."/>
            <person name="Aluvathingal J."/>
            <person name="Nadendla S."/>
            <person name="Nandy P."/>
            <person name="Geyer C."/>
            <person name="Yan Y."/>
            <person name="Sichtig H."/>
        </authorList>
    </citation>
    <scope>NUCLEOTIDE SEQUENCE [LARGE SCALE GENOMIC DNA]</scope>
    <source>
        <strain evidence="2 3">FDAARGOS_656</strain>
    </source>
</reference>
<evidence type="ECO:0008006" key="4">
    <source>
        <dbReference type="Google" id="ProtNLM"/>
    </source>
</evidence>